<evidence type="ECO:0000313" key="3">
    <source>
        <dbReference type="EMBL" id="ADD95813.1"/>
    </source>
</evidence>
<feature type="domain" description="UBA" evidence="2">
    <location>
        <begin position="8"/>
        <end position="48"/>
    </location>
</feature>
<dbReference type="AlphaFoldDB" id="D6PJB2"/>
<dbReference type="Gene3D" id="1.10.8.10">
    <property type="entry name" value="DNA helicase RuvA subunit, C-terminal domain"/>
    <property type="match status" value="1"/>
</dbReference>
<dbReference type="SUPFAM" id="SSF46934">
    <property type="entry name" value="UBA-like"/>
    <property type="match status" value="1"/>
</dbReference>
<proteinExistence type="predicted"/>
<dbReference type="SMART" id="SM00165">
    <property type="entry name" value="UBA"/>
    <property type="match status" value="1"/>
</dbReference>
<organism evidence="3">
    <name type="scientific">uncultured organism MedDCM-OCT-S08-C695</name>
    <dbReference type="NCBI Taxonomy" id="743640"/>
    <lineage>
        <taxon>unclassified sequences</taxon>
        <taxon>environmental samples</taxon>
    </lineage>
</organism>
<dbReference type="PROSITE" id="PS50030">
    <property type="entry name" value="UBA"/>
    <property type="match status" value="1"/>
</dbReference>
<dbReference type="EMBL" id="GU943100">
    <property type="protein sequence ID" value="ADD95813.1"/>
    <property type="molecule type" value="Genomic_DNA"/>
</dbReference>
<protein>
    <recommendedName>
        <fullName evidence="2">UBA domain-containing protein</fullName>
    </recommendedName>
</protein>
<dbReference type="Pfam" id="PF22562">
    <property type="entry name" value="UBA_7"/>
    <property type="match status" value="1"/>
</dbReference>
<evidence type="ECO:0000256" key="1">
    <source>
        <dbReference type="SAM" id="MobiDB-lite"/>
    </source>
</evidence>
<name>D6PJB2_9ZZZZ</name>
<dbReference type="InterPro" id="IPR015940">
    <property type="entry name" value="UBA"/>
</dbReference>
<dbReference type="InterPro" id="IPR009060">
    <property type="entry name" value="UBA-like_sf"/>
</dbReference>
<sequence length="135" mass="15194">MRFAKMSCSGSESLQQLISMGFGEDISQRALNRTKNDITEAVELLSTGRVDEPVDEFDMLPADPGPDVNEPTVYNSQDHVHRAHPGGEDPFKEGLEDPTPAEMFDSRIAMLRRWDSQLLRLKTLSRRATMTSTRL</sequence>
<feature type="region of interest" description="Disordered" evidence="1">
    <location>
        <begin position="80"/>
        <end position="99"/>
    </location>
</feature>
<accession>D6PJB2</accession>
<feature type="compositionally biased region" description="Basic and acidic residues" evidence="1">
    <location>
        <begin position="85"/>
        <end position="95"/>
    </location>
</feature>
<reference evidence="3" key="1">
    <citation type="journal article" date="2010" name="ISME J.">
        <title>Metagenome of the Mediterranean deep chlorophyll maximum studied by direct and fosmid library 454 pyrosequencing.</title>
        <authorList>
            <person name="Ghai R."/>
            <person name="Martin-Cuadrado A.B."/>
            <person name="Molto A.G."/>
            <person name="Heredia I.G."/>
            <person name="Cabrera R."/>
            <person name="Martin J."/>
            <person name="Verdu M."/>
            <person name="Deschamps P."/>
            <person name="Moreira D."/>
            <person name="Lopez-Garcia P."/>
            <person name="Mira A."/>
            <person name="Rodriguez-Valera F."/>
        </authorList>
    </citation>
    <scope>NUCLEOTIDE SEQUENCE</scope>
</reference>
<evidence type="ECO:0000259" key="2">
    <source>
        <dbReference type="PROSITE" id="PS50030"/>
    </source>
</evidence>